<keyword evidence="1" id="KW-1185">Reference proteome</keyword>
<evidence type="ECO:0000313" key="1">
    <source>
        <dbReference type="Proteomes" id="UP000887564"/>
    </source>
</evidence>
<proteinExistence type="predicted"/>
<sequence length="88" mass="10322">MSGFSSFKHKLQGSPFWRFWRFLKSSSNSLPNDFAVLYYETRNFSRIGISRRVIRIEILHFWNIARRAQAEGSAPSLLLIDKSENRAI</sequence>
<accession>A0A914RTF8</accession>
<organism evidence="1 2">
    <name type="scientific">Parascaris equorum</name>
    <name type="common">Equine roundworm</name>
    <dbReference type="NCBI Taxonomy" id="6256"/>
    <lineage>
        <taxon>Eukaryota</taxon>
        <taxon>Metazoa</taxon>
        <taxon>Ecdysozoa</taxon>
        <taxon>Nematoda</taxon>
        <taxon>Chromadorea</taxon>
        <taxon>Rhabditida</taxon>
        <taxon>Spirurina</taxon>
        <taxon>Ascaridomorpha</taxon>
        <taxon>Ascaridoidea</taxon>
        <taxon>Ascarididae</taxon>
        <taxon>Parascaris</taxon>
    </lineage>
</organism>
<dbReference type="Proteomes" id="UP000887564">
    <property type="component" value="Unplaced"/>
</dbReference>
<evidence type="ECO:0000313" key="2">
    <source>
        <dbReference type="WBParaSite" id="PEQ_0000812801-mRNA-1"/>
    </source>
</evidence>
<dbReference type="WBParaSite" id="PEQ_0000812801-mRNA-1">
    <property type="protein sequence ID" value="PEQ_0000812801-mRNA-1"/>
    <property type="gene ID" value="PEQ_0000812801"/>
</dbReference>
<name>A0A914RTF8_PAREQ</name>
<reference evidence="2" key="1">
    <citation type="submission" date="2022-11" db="UniProtKB">
        <authorList>
            <consortium name="WormBaseParasite"/>
        </authorList>
    </citation>
    <scope>IDENTIFICATION</scope>
</reference>
<protein>
    <submittedName>
        <fullName evidence="2">Uncharacterized protein</fullName>
    </submittedName>
</protein>
<dbReference type="AlphaFoldDB" id="A0A914RTF8"/>